<dbReference type="AlphaFoldDB" id="A0A1H2IW35"/>
<dbReference type="PANTHER" id="PTHR11845">
    <property type="entry name" value="5'-DEOXYNUCLEOTIDASE HDDC2"/>
    <property type="match status" value="1"/>
</dbReference>
<evidence type="ECO:0000256" key="1">
    <source>
        <dbReference type="ARBA" id="ARBA00001638"/>
    </source>
</evidence>
<gene>
    <name evidence="9" type="ORF">SAMN04488563_2068</name>
</gene>
<comment type="subunit">
    <text evidence="4">Homodimer.</text>
</comment>
<organism evidence="9 10">
    <name type="scientific">Jiangella alkaliphila</name>
    <dbReference type="NCBI Taxonomy" id="419479"/>
    <lineage>
        <taxon>Bacteria</taxon>
        <taxon>Bacillati</taxon>
        <taxon>Actinomycetota</taxon>
        <taxon>Actinomycetes</taxon>
        <taxon>Jiangellales</taxon>
        <taxon>Jiangellaceae</taxon>
        <taxon>Jiangella</taxon>
    </lineage>
</organism>
<evidence type="ECO:0000313" key="9">
    <source>
        <dbReference type="EMBL" id="SDU48360.1"/>
    </source>
</evidence>
<proteinExistence type="predicted"/>
<keyword evidence="7 9" id="KW-0378">Hydrolase</keyword>
<dbReference type="SUPFAM" id="SSF109604">
    <property type="entry name" value="HD-domain/PDEase-like"/>
    <property type="match status" value="1"/>
</dbReference>
<comment type="catalytic activity">
    <reaction evidence="1">
        <text>a 2'-deoxyribonucleoside 5'-phosphate + H2O = a 2'-deoxyribonucleoside + phosphate</text>
        <dbReference type="Rhea" id="RHEA:36167"/>
        <dbReference type="ChEBI" id="CHEBI:15377"/>
        <dbReference type="ChEBI" id="CHEBI:18274"/>
        <dbReference type="ChEBI" id="CHEBI:43474"/>
        <dbReference type="ChEBI" id="CHEBI:65317"/>
        <dbReference type="EC" id="3.1.3.89"/>
    </reaction>
</comment>
<comment type="cofactor">
    <cofactor evidence="2">
        <name>Mn(2+)</name>
        <dbReference type="ChEBI" id="CHEBI:29035"/>
    </cofactor>
</comment>
<accession>A0A1H2IW35</accession>
<dbReference type="Gene3D" id="1.10.3210.10">
    <property type="entry name" value="Hypothetical protein af1432"/>
    <property type="match status" value="1"/>
</dbReference>
<dbReference type="EC" id="3.1.3.89" evidence="5"/>
<keyword evidence="10" id="KW-1185">Reference proteome</keyword>
<dbReference type="GO" id="GO:0002953">
    <property type="term" value="F:5'-deoxynucleotidase activity"/>
    <property type="evidence" value="ECO:0007669"/>
    <property type="project" value="UniProtKB-EC"/>
</dbReference>
<evidence type="ECO:0000256" key="5">
    <source>
        <dbReference type="ARBA" id="ARBA00012964"/>
    </source>
</evidence>
<evidence type="ECO:0000259" key="8">
    <source>
        <dbReference type="SMART" id="SM00471"/>
    </source>
</evidence>
<dbReference type="InterPro" id="IPR039356">
    <property type="entry name" value="YfbR/HDDC2"/>
</dbReference>
<reference evidence="10" key="1">
    <citation type="submission" date="2016-10" db="EMBL/GenBank/DDBJ databases">
        <authorList>
            <person name="Varghese N."/>
            <person name="Submissions S."/>
        </authorList>
    </citation>
    <scope>NUCLEOTIDE SEQUENCE [LARGE SCALE GENOMIC DNA]</scope>
    <source>
        <strain evidence="10">DSM 45079</strain>
    </source>
</reference>
<evidence type="ECO:0000256" key="3">
    <source>
        <dbReference type="ARBA" id="ARBA00001941"/>
    </source>
</evidence>
<name>A0A1H2IW35_9ACTN</name>
<dbReference type="STRING" id="419479.SAMN04488563_2068"/>
<dbReference type="OrthoDB" id="9786155at2"/>
<protein>
    <recommendedName>
        <fullName evidence="5">5'-deoxynucleotidase</fullName>
        <ecNumber evidence="5">3.1.3.89</ecNumber>
    </recommendedName>
</protein>
<evidence type="ECO:0000256" key="7">
    <source>
        <dbReference type="ARBA" id="ARBA00022801"/>
    </source>
</evidence>
<dbReference type="InterPro" id="IPR006674">
    <property type="entry name" value="HD_domain"/>
</dbReference>
<evidence type="ECO:0000256" key="2">
    <source>
        <dbReference type="ARBA" id="ARBA00001936"/>
    </source>
</evidence>
<comment type="cofactor">
    <cofactor evidence="3">
        <name>Co(2+)</name>
        <dbReference type="ChEBI" id="CHEBI:48828"/>
    </cofactor>
</comment>
<dbReference type="SMART" id="SM00471">
    <property type="entry name" value="HDc"/>
    <property type="match status" value="1"/>
</dbReference>
<evidence type="ECO:0000313" key="10">
    <source>
        <dbReference type="Proteomes" id="UP000182977"/>
    </source>
</evidence>
<evidence type="ECO:0000256" key="6">
    <source>
        <dbReference type="ARBA" id="ARBA00022723"/>
    </source>
</evidence>
<dbReference type="InterPro" id="IPR003607">
    <property type="entry name" value="HD/PDEase_dom"/>
</dbReference>
<dbReference type="RefSeq" id="WP_046771649.1">
    <property type="nucleotide sequence ID" value="NZ_LBMC01000045.1"/>
</dbReference>
<dbReference type="GO" id="GO:0005737">
    <property type="term" value="C:cytoplasm"/>
    <property type="evidence" value="ECO:0007669"/>
    <property type="project" value="TreeGrafter"/>
</dbReference>
<dbReference type="PANTHER" id="PTHR11845:SF13">
    <property type="entry name" value="5'-DEOXYNUCLEOTIDASE HDDC2"/>
    <property type="match status" value="1"/>
</dbReference>
<evidence type="ECO:0000256" key="4">
    <source>
        <dbReference type="ARBA" id="ARBA00011738"/>
    </source>
</evidence>
<dbReference type="GO" id="GO:0046872">
    <property type="term" value="F:metal ion binding"/>
    <property type="evidence" value="ECO:0007669"/>
    <property type="project" value="UniProtKB-KW"/>
</dbReference>
<keyword evidence="6" id="KW-0479">Metal-binding</keyword>
<sequence>MADQGQIEGVVDYIFEAGLLKRAKRTGWWIAGVKDPESIAEHSHRTALIGAVLALMEGAEPARVALLAVIHDTQETRVGDIPYLGRRYLKAASNQEVTADQVAAAPEVVRDGIQRIVDDYESGDSLEVVVAHDADKLDCLFQAIEYREQGNQNTQQFIDSMLAALDTPSAQQIAAAALSRTSQEWHAPHLGRQDREG</sequence>
<dbReference type="EMBL" id="LT629791">
    <property type="protein sequence ID" value="SDU48360.1"/>
    <property type="molecule type" value="Genomic_DNA"/>
</dbReference>
<dbReference type="Pfam" id="PF13023">
    <property type="entry name" value="HD_3"/>
    <property type="match status" value="1"/>
</dbReference>
<dbReference type="Proteomes" id="UP000182977">
    <property type="component" value="Chromosome I"/>
</dbReference>
<feature type="domain" description="HD/PDEase" evidence="8">
    <location>
        <begin position="35"/>
        <end position="149"/>
    </location>
</feature>